<keyword evidence="5 6" id="KW-0472">Membrane</keyword>
<dbReference type="InterPro" id="IPR005495">
    <property type="entry name" value="LptG/LptF_permease"/>
</dbReference>
<dbReference type="GO" id="GO:0015920">
    <property type="term" value="P:lipopolysaccharide transport"/>
    <property type="evidence" value="ECO:0007669"/>
    <property type="project" value="TreeGrafter"/>
</dbReference>
<comment type="caution">
    <text evidence="7">The sequence shown here is derived from an EMBL/GenBank/DDBJ whole genome shotgun (WGS) entry which is preliminary data.</text>
</comment>
<dbReference type="Pfam" id="PF03739">
    <property type="entry name" value="LptF_LptG"/>
    <property type="match status" value="1"/>
</dbReference>
<feature type="transmembrane region" description="Helical" evidence="6">
    <location>
        <begin position="431"/>
        <end position="449"/>
    </location>
</feature>
<keyword evidence="2" id="KW-1003">Cell membrane</keyword>
<proteinExistence type="predicted"/>
<organism evidence="7 8">
    <name type="scientific">Filimonas effusa</name>
    <dbReference type="NCBI Taxonomy" id="2508721"/>
    <lineage>
        <taxon>Bacteria</taxon>
        <taxon>Pseudomonadati</taxon>
        <taxon>Bacteroidota</taxon>
        <taxon>Chitinophagia</taxon>
        <taxon>Chitinophagales</taxon>
        <taxon>Chitinophagaceae</taxon>
        <taxon>Filimonas</taxon>
    </lineage>
</organism>
<dbReference type="AlphaFoldDB" id="A0A4Q1D1I1"/>
<feature type="transmembrane region" description="Helical" evidence="6">
    <location>
        <begin position="369"/>
        <end position="386"/>
    </location>
</feature>
<evidence type="ECO:0000256" key="6">
    <source>
        <dbReference type="SAM" id="Phobius"/>
    </source>
</evidence>
<feature type="transmembrane region" description="Helical" evidence="6">
    <location>
        <begin position="100"/>
        <end position="119"/>
    </location>
</feature>
<dbReference type="PANTHER" id="PTHR33529">
    <property type="entry name" value="SLR0882 PROTEIN-RELATED"/>
    <property type="match status" value="1"/>
</dbReference>
<keyword evidence="3 6" id="KW-0812">Transmembrane</keyword>
<dbReference type="OrthoDB" id="1096108at2"/>
<evidence type="ECO:0000313" key="7">
    <source>
        <dbReference type="EMBL" id="RXK81718.1"/>
    </source>
</evidence>
<evidence type="ECO:0000313" key="8">
    <source>
        <dbReference type="Proteomes" id="UP000290545"/>
    </source>
</evidence>
<reference evidence="7 8" key="1">
    <citation type="submission" date="2019-01" db="EMBL/GenBank/DDBJ databases">
        <title>Filimonas sp. strain TTM-71.</title>
        <authorList>
            <person name="Chen W.-M."/>
        </authorList>
    </citation>
    <scope>NUCLEOTIDE SEQUENCE [LARGE SCALE GENOMIC DNA]</scope>
    <source>
        <strain evidence="7 8">TTM-71</strain>
    </source>
</reference>
<sequence>MIKKLDKLILKAFIGPFFATFLISLFVLVMQFFWLYIDDLVGKGLDILTIFKLIGYVAAFNVSMALPLALLLSSIMTFGNLGESFELVAIKSSGIPLTRFMRPLFITAVLLSGVAFLFANNITPVINLKLNALKYDIIVTKPAFDIKEGVFYSKIEGFVIKIGKKEKDDSTIRNVVIYEKDYRLQDKILVAESGIMRVTPDKRFLEFILHNGWRYEENGPRYTTNTEMIRLGFKDYKKVMDLSSFAMSRTEDTLFKYDAKMLSVRQLNHAIDSLNRSTRIFYDRSRREMASYLSFVRMADSNWTKFKAPPPKKAVAYDSLMTDSVRRIINERALNQVNNIRSNIDQVAADYDSRQQLIRKHWIEWNRKFTLSAGCLVLFMIGAPLGSIIRKGGLGSPLIFAIIFFVIFYILNTVGEKFAKEGVTSPGGGMWLSTFVLIPIGVFLTIKAMSDSQLFNKEFYYRTFKHVRAFIEKRRKKKERVAGDV</sequence>
<evidence type="ECO:0000256" key="2">
    <source>
        <dbReference type="ARBA" id="ARBA00022475"/>
    </source>
</evidence>
<dbReference type="GO" id="GO:0043190">
    <property type="term" value="C:ATP-binding cassette (ABC) transporter complex"/>
    <property type="evidence" value="ECO:0007669"/>
    <property type="project" value="TreeGrafter"/>
</dbReference>
<dbReference type="EMBL" id="SDHZ01000003">
    <property type="protein sequence ID" value="RXK81718.1"/>
    <property type="molecule type" value="Genomic_DNA"/>
</dbReference>
<accession>A0A4Q1D1I1</accession>
<keyword evidence="4 6" id="KW-1133">Transmembrane helix</keyword>
<comment type="subcellular location">
    <subcellularLocation>
        <location evidence="1">Cell membrane</location>
        <topology evidence="1">Multi-pass membrane protein</topology>
    </subcellularLocation>
</comment>
<keyword evidence="8" id="KW-1185">Reference proteome</keyword>
<evidence type="ECO:0000256" key="5">
    <source>
        <dbReference type="ARBA" id="ARBA00023136"/>
    </source>
</evidence>
<feature type="transmembrane region" description="Helical" evidence="6">
    <location>
        <begin position="393"/>
        <end position="411"/>
    </location>
</feature>
<evidence type="ECO:0000256" key="1">
    <source>
        <dbReference type="ARBA" id="ARBA00004651"/>
    </source>
</evidence>
<evidence type="ECO:0000256" key="4">
    <source>
        <dbReference type="ARBA" id="ARBA00022989"/>
    </source>
</evidence>
<name>A0A4Q1D1I1_9BACT</name>
<feature type="transmembrane region" description="Helical" evidence="6">
    <location>
        <begin position="54"/>
        <end position="79"/>
    </location>
</feature>
<evidence type="ECO:0000256" key="3">
    <source>
        <dbReference type="ARBA" id="ARBA00022692"/>
    </source>
</evidence>
<gene>
    <name evidence="7" type="ORF">ESB13_18160</name>
</gene>
<dbReference type="Proteomes" id="UP000290545">
    <property type="component" value="Unassembled WGS sequence"/>
</dbReference>
<protein>
    <submittedName>
        <fullName evidence="7">YjgP/YjgQ family permease</fullName>
    </submittedName>
</protein>
<feature type="transmembrane region" description="Helical" evidence="6">
    <location>
        <begin position="12"/>
        <end position="34"/>
    </location>
</feature>
<dbReference type="RefSeq" id="WP_129005115.1">
    <property type="nucleotide sequence ID" value="NZ_SDHZ01000003.1"/>
</dbReference>
<dbReference type="PANTHER" id="PTHR33529:SF6">
    <property type="entry name" value="YJGP_YJGQ FAMILY PERMEASE"/>
    <property type="match status" value="1"/>
</dbReference>